<dbReference type="RefSeq" id="WP_075050295.1">
    <property type="nucleotide sequence ID" value="NZ_CP006867.1"/>
</dbReference>
<dbReference type="Proteomes" id="UP000060778">
    <property type="component" value="Chromosome"/>
</dbReference>
<keyword evidence="4" id="KW-0418">Kinase</keyword>
<dbReference type="KEGG" id="iis:EYM_06820"/>
<keyword evidence="5" id="KW-1185">Reference proteome</keyword>
<dbReference type="PROSITE" id="PS51371">
    <property type="entry name" value="CBS"/>
    <property type="match status" value="2"/>
</dbReference>
<protein>
    <submittedName>
        <fullName evidence="4">Histidine kinase</fullName>
    </submittedName>
</protein>
<keyword evidence="1 2" id="KW-0129">CBS domain</keyword>
<evidence type="ECO:0000256" key="2">
    <source>
        <dbReference type="PROSITE-ProRule" id="PRU00703"/>
    </source>
</evidence>
<feature type="domain" description="CBS" evidence="3">
    <location>
        <begin position="10"/>
        <end position="67"/>
    </location>
</feature>
<dbReference type="InterPro" id="IPR051257">
    <property type="entry name" value="Diverse_CBS-Domain"/>
</dbReference>
<keyword evidence="4" id="KW-0808">Transferase</keyword>
<evidence type="ECO:0000313" key="5">
    <source>
        <dbReference type="Proteomes" id="UP000060778"/>
    </source>
</evidence>
<dbReference type="SUPFAM" id="SSF54631">
    <property type="entry name" value="CBS-domain pair"/>
    <property type="match status" value="1"/>
</dbReference>
<organism evidence="4 5">
    <name type="scientific">Ignicoccus islandicus DSM 13165</name>
    <dbReference type="NCBI Taxonomy" id="940295"/>
    <lineage>
        <taxon>Archaea</taxon>
        <taxon>Thermoproteota</taxon>
        <taxon>Thermoprotei</taxon>
        <taxon>Desulfurococcales</taxon>
        <taxon>Desulfurococcaceae</taxon>
        <taxon>Ignicoccus</taxon>
    </lineage>
</organism>
<sequence>MSSVEKYFGRERLIISIDGDATLGEAAERMHENAIGALLVTAEGGKVVGLITERDIIAALALGADPSRAKVKYYMTPWSEVITITPDVTVEEALKMMLDNGVRHLVVVQGNRVLGILSMRDLCAALMSS</sequence>
<dbReference type="PANTHER" id="PTHR43080">
    <property type="entry name" value="CBS DOMAIN-CONTAINING PROTEIN CBSX3, MITOCHONDRIAL"/>
    <property type="match status" value="1"/>
</dbReference>
<dbReference type="InterPro" id="IPR046342">
    <property type="entry name" value="CBS_dom_sf"/>
</dbReference>
<gene>
    <name evidence="4" type="ORF">EYM_06820</name>
</gene>
<dbReference type="GO" id="GO:0016301">
    <property type="term" value="F:kinase activity"/>
    <property type="evidence" value="ECO:0007669"/>
    <property type="project" value="UniProtKB-KW"/>
</dbReference>
<name>A0A0U3F8M2_9CREN</name>
<dbReference type="Pfam" id="PF00571">
    <property type="entry name" value="CBS"/>
    <property type="match status" value="2"/>
</dbReference>
<dbReference type="InterPro" id="IPR000644">
    <property type="entry name" value="CBS_dom"/>
</dbReference>
<accession>A0A0U3F8M2</accession>
<dbReference type="SMART" id="SM00116">
    <property type="entry name" value="CBS"/>
    <property type="match status" value="2"/>
</dbReference>
<proteinExistence type="predicted"/>
<evidence type="ECO:0000256" key="1">
    <source>
        <dbReference type="ARBA" id="ARBA00023122"/>
    </source>
</evidence>
<dbReference type="OrthoDB" id="43333at2157"/>
<dbReference type="Gene3D" id="3.10.580.10">
    <property type="entry name" value="CBS-domain"/>
    <property type="match status" value="1"/>
</dbReference>
<dbReference type="EMBL" id="CP006867">
    <property type="protein sequence ID" value="ALU11977.1"/>
    <property type="molecule type" value="Genomic_DNA"/>
</dbReference>
<dbReference type="AlphaFoldDB" id="A0A0U3F8M2"/>
<reference evidence="4 5" key="1">
    <citation type="submission" date="2013-11" db="EMBL/GenBank/DDBJ databases">
        <title>Comparative genomics of Ignicoccus.</title>
        <authorList>
            <person name="Podar M."/>
        </authorList>
    </citation>
    <scope>NUCLEOTIDE SEQUENCE [LARGE SCALE GENOMIC DNA]</scope>
    <source>
        <strain evidence="4 5">DSM 13165</strain>
    </source>
</reference>
<dbReference type="PANTHER" id="PTHR43080:SF2">
    <property type="entry name" value="CBS DOMAIN-CONTAINING PROTEIN"/>
    <property type="match status" value="1"/>
</dbReference>
<dbReference type="GeneID" id="30680737"/>
<evidence type="ECO:0000313" key="4">
    <source>
        <dbReference type="EMBL" id="ALU11977.1"/>
    </source>
</evidence>
<dbReference type="STRING" id="940295.EYM_06820"/>
<evidence type="ECO:0000259" key="3">
    <source>
        <dbReference type="PROSITE" id="PS51371"/>
    </source>
</evidence>
<feature type="domain" description="CBS" evidence="3">
    <location>
        <begin position="75"/>
        <end position="129"/>
    </location>
</feature>